<comment type="caution">
    <text evidence="2">The sequence shown here is derived from an EMBL/GenBank/DDBJ whole genome shotgun (WGS) entry which is preliminary data.</text>
</comment>
<dbReference type="Proteomes" id="UP000765509">
    <property type="component" value="Unassembled WGS sequence"/>
</dbReference>
<dbReference type="EMBL" id="AVOT02013236">
    <property type="protein sequence ID" value="MBW0495688.1"/>
    <property type="molecule type" value="Genomic_DNA"/>
</dbReference>
<proteinExistence type="predicted"/>
<evidence type="ECO:0000313" key="2">
    <source>
        <dbReference type="EMBL" id="MBW0495688.1"/>
    </source>
</evidence>
<reference evidence="2" key="1">
    <citation type="submission" date="2021-03" db="EMBL/GenBank/DDBJ databases">
        <title>Draft genome sequence of rust myrtle Austropuccinia psidii MF-1, a brazilian biotype.</title>
        <authorList>
            <person name="Quecine M.C."/>
            <person name="Pachon D.M.R."/>
            <person name="Bonatelli M.L."/>
            <person name="Correr F.H."/>
            <person name="Franceschini L.M."/>
            <person name="Leite T.F."/>
            <person name="Margarido G.R.A."/>
            <person name="Almeida C.A."/>
            <person name="Ferrarezi J.A."/>
            <person name="Labate C.A."/>
        </authorList>
    </citation>
    <scope>NUCLEOTIDE SEQUENCE</scope>
    <source>
        <strain evidence="2">MF-1</strain>
    </source>
</reference>
<sequence>MSEEAERSQEPSRKGKRQRQLARTFPTTVKDAQIGTLSSGQCFEYVQNSYGTHSQRAVKNEQDFSMQIIEKIQFVKSSFDVELGRVNEKLNPITSDINELRRNDRISADWNKLTTTRLDLISNACDRIESIYQV</sequence>
<dbReference type="AlphaFoldDB" id="A0A9Q3D7D6"/>
<accession>A0A9Q3D7D6</accession>
<feature type="region of interest" description="Disordered" evidence="1">
    <location>
        <begin position="1"/>
        <end position="25"/>
    </location>
</feature>
<evidence type="ECO:0000256" key="1">
    <source>
        <dbReference type="SAM" id="MobiDB-lite"/>
    </source>
</evidence>
<name>A0A9Q3D7D6_9BASI</name>
<organism evidence="2 3">
    <name type="scientific">Austropuccinia psidii MF-1</name>
    <dbReference type="NCBI Taxonomy" id="1389203"/>
    <lineage>
        <taxon>Eukaryota</taxon>
        <taxon>Fungi</taxon>
        <taxon>Dikarya</taxon>
        <taxon>Basidiomycota</taxon>
        <taxon>Pucciniomycotina</taxon>
        <taxon>Pucciniomycetes</taxon>
        <taxon>Pucciniales</taxon>
        <taxon>Sphaerophragmiaceae</taxon>
        <taxon>Austropuccinia</taxon>
    </lineage>
</organism>
<feature type="compositionally biased region" description="Basic and acidic residues" evidence="1">
    <location>
        <begin position="1"/>
        <end position="13"/>
    </location>
</feature>
<protein>
    <submittedName>
        <fullName evidence="2">Uncharacterized protein</fullName>
    </submittedName>
</protein>
<keyword evidence="3" id="KW-1185">Reference proteome</keyword>
<gene>
    <name evidence="2" type="ORF">O181_035403</name>
</gene>
<evidence type="ECO:0000313" key="3">
    <source>
        <dbReference type="Proteomes" id="UP000765509"/>
    </source>
</evidence>